<keyword evidence="1" id="KW-1133">Transmembrane helix</keyword>
<comment type="caution">
    <text evidence="2">The sequence shown here is derived from an EMBL/GenBank/DDBJ whole genome shotgun (WGS) entry which is preliminary data.</text>
</comment>
<name>A0ABU1UPH6_9ACTN</name>
<feature type="transmembrane region" description="Helical" evidence="1">
    <location>
        <begin position="37"/>
        <end position="59"/>
    </location>
</feature>
<evidence type="ECO:0008006" key="4">
    <source>
        <dbReference type="Google" id="ProtNLM"/>
    </source>
</evidence>
<evidence type="ECO:0000256" key="1">
    <source>
        <dbReference type="SAM" id="Phobius"/>
    </source>
</evidence>
<gene>
    <name evidence="2" type="ORF">J2X11_001925</name>
</gene>
<feature type="transmembrane region" description="Helical" evidence="1">
    <location>
        <begin position="399"/>
        <end position="417"/>
    </location>
</feature>
<dbReference type="Proteomes" id="UP001257739">
    <property type="component" value="Unassembled WGS sequence"/>
</dbReference>
<accession>A0ABU1UPH6</accession>
<evidence type="ECO:0000313" key="3">
    <source>
        <dbReference type="Proteomes" id="UP001257739"/>
    </source>
</evidence>
<organism evidence="2 3">
    <name type="scientific">Aeromicrobium panaciterrae</name>
    <dbReference type="NCBI Taxonomy" id="363861"/>
    <lineage>
        <taxon>Bacteria</taxon>
        <taxon>Bacillati</taxon>
        <taxon>Actinomycetota</taxon>
        <taxon>Actinomycetes</taxon>
        <taxon>Propionibacteriales</taxon>
        <taxon>Nocardioidaceae</taxon>
        <taxon>Aeromicrobium</taxon>
    </lineage>
</organism>
<feature type="transmembrane region" description="Helical" evidence="1">
    <location>
        <begin position="438"/>
        <end position="458"/>
    </location>
</feature>
<evidence type="ECO:0000313" key="2">
    <source>
        <dbReference type="EMBL" id="MDR7087086.1"/>
    </source>
</evidence>
<feature type="transmembrane region" description="Helical" evidence="1">
    <location>
        <begin position="210"/>
        <end position="227"/>
    </location>
</feature>
<dbReference type="EMBL" id="JAVDWH010000001">
    <property type="protein sequence ID" value="MDR7087086.1"/>
    <property type="molecule type" value="Genomic_DNA"/>
</dbReference>
<keyword evidence="1" id="KW-0472">Membrane</keyword>
<dbReference type="RefSeq" id="WP_309970127.1">
    <property type="nucleotide sequence ID" value="NZ_JAVDWH010000001.1"/>
</dbReference>
<reference evidence="2 3" key="1">
    <citation type="submission" date="2023-07" db="EMBL/GenBank/DDBJ databases">
        <title>Sorghum-associated microbial communities from plants grown in Nebraska, USA.</title>
        <authorList>
            <person name="Schachtman D."/>
        </authorList>
    </citation>
    <scope>NUCLEOTIDE SEQUENCE [LARGE SCALE GENOMIC DNA]</scope>
    <source>
        <strain evidence="2 3">BE248</strain>
    </source>
</reference>
<sequence length="655" mass="71040">MSTPTHDTPTEELEPDPVAALARRAVARLTPAARVSLLALALIFAQMIFRTWMTSGSWFMWDDYIFLADVARGEDGWDWLLHSHFSLFMPISLFLVKIVGGAGFSWSVVAAQILVMQLVANLTCWWMLRTVFGNRLRILVPLSFYLFSPMTAPAGVWWSVAINQLPHHVAIFGAIGFHTKYARTGKVRHAFAATALLVLGLGSYIKAPLIVLVLVTISVCWFTSGGLRSRLRTLIRSWPAWLMYTAATVTYAVVWQHQQGPAAPRQSCELPGVVSTSIVDAVGTGLVGGPWRWKLWTGGIDPFIAASKCVPQAYKGDPGLLVGGAPQSLLSPPLFGLVAAWLTIIALTFYVWSRHRNAILSLWVVVPYVLLSAALVYAGRAGTWGSQVSAREVRYFSDVVAIVALAIGAAIMPIIGAKQRLEPREDPYFRANIPRKAFVVLGVICLAGSIVSTVTYVAPWHDASARSFPERAFVQNVRDDLEERTSEKPVLIADLPLPVVVANPVIYPYNLPSRKLAPLEPDLVAVLAGTDLHMIDAQGGIQTATVPDGPRAEPGPVENCGYFAQQNGVRIPIVPVVNLPFWARMDYLASADGHVTVSAGNSIRTVAVKKGLHSMLVQTEGAYDHVNVTTVGSLSVCVDNVHVGNIQSTNGGATS</sequence>
<proteinExistence type="predicted"/>
<keyword evidence="1" id="KW-0812">Transmembrane</keyword>
<protein>
    <recommendedName>
        <fullName evidence="4">DUF2079 domain-containing protein</fullName>
    </recommendedName>
</protein>
<keyword evidence="3" id="KW-1185">Reference proteome</keyword>
<feature type="transmembrane region" description="Helical" evidence="1">
    <location>
        <begin position="239"/>
        <end position="257"/>
    </location>
</feature>
<feature type="transmembrane region" description="Helical" evidence="1">
    <location>
        <begin position="334"/>
        <end position="352"/>
    </location>
</feature>
<feature type="transmembrane region" description="Helical" evidence="1">
    <location>
        <begin position="359"/>
        <end position="379"/>
    </location>
</feature>